<reference evidence="5 6" key="1">
    <citation type="submission" date="2024-01" db="EMBL/GenBank/DDBJ databases">
        <title>A telomere-to-telomere, gap-free genome of sweet tea (Lithocarpus litseifolius).</title>
        <authorList>
            <person name="Zhou J."/>
        </authorList>
    </citation>
    <scope>NUCLEOTIDE SEQUENCE [LARGE SCALE GENOMIC DNA]</scope>
    <source>
        <strain evidence="5">Zhou-2022a</strain>
        <tissue evidence="5">Leaf</tissue>
    </source>
</reference>
<feature type="compositionally biased region" description="Basic and acidic residues" evidence="3">
    <location>
        <begin position="326"/>
        <end position="346"/>
    </location>
</feature>
<dbReference type="AlphaFoldDB" id="A0AAW2BNC8"/>
<feature type="compositionally biased region" description="Acidic residues" evidence="3">
    <location>
        <begin position="97"/>
        <end position="106"/>
    </location>
</feature>
<proteinExistence type="inferred from homology"/>
<dbReference type="EMBL" id="JAZDWU010000011">
    <property type="protein sequence ID" value="KAK9987456.1"/>
    <property type="molecule type" value="Genomic_DNA"/>
</dbReference>
<name>A0AAW2BNC8_9ROSI</name>
<dbReference type="GO" id="GO:0000381">
    <property type="term" value="P:regulation of alternative mRNA splicing, via spliceosome"/>
    <property type="evidence" value="ECO:0007669"/>
    <property type="project" value="InterPro"/>
</dbReference>
<keyword evidence="6" id="KW-1185">Reference proteome</keyword>
<dbReference type="PANTHER" id="PTHR30060">
    <property type="entry name" value="INNER MEMBRANE PROTEIN"/>
    <property type="match status" value="1"/>
</dbReference>
<feature type="compositionally biased region" description="Basic and acidic residues" evidence="3">
    <location>
        <begin position="117"/>
        <end position="130"/>
    </location>
</feature>
<feature type="compositionally biased region" description="Basic and acidic residues" evidence="3">
    <location>
        <begin position="257"/>
        <end position="291"/>
    </location>
</feature>
<evidence type="ECO:0000313" key="6">
    <source>
        <dbReference type="Proteomes" id="UP001459277"/>
    </source>
</evidence>
<comment type="caution">
    <text evidence="5">The sequence shown here is derived from an EMBL/GenBank/DDBJ whole genome shotgun (WGS) entry which is preliminary data.</text>
</comment>
<accession>A0AAW2BNC8</accession>
<dbReference type="PANTHER" id="PTHR30060:SF0">
    <property type="entry name" value="COILED-COIL PROTEIN (DUF2040)-RELATED"/>
    <property type="match status" value="1"/>
</dbReference>
<gene>
    <name evidence="5" type="ORF">SO802_032407</name>
</gene>
<feature type="region of interest" description="Disordered" evidence="3">
    <location>
        <begin position="257"/>
        <end position="357"/>
    </location>
</feature>
<evidence type="ECO:0000313" key="5">
    <source>
        <dbReference type="EMBL" id="KAK9987456.1"/>
    </source>
</evidence>
<feature type="region of interest" description="Disordered" evidence="3">
    <location>
        <begin position="66"/>
        <end position="132"/>
    </location>
</feature>
<evidence type="ECO:0000256" key="1">
    <source>
        <dbReference type="ARBA" id="ARBA00010126"/>
    </source>
</evidence>
<feature type="compositionally biased region" description="Polar residues" evidence="3">
    <location>
        <begin position="347"/>
        <end position="357"/>
    </location>
</feature>
<keyword evidence="2" id="KW-0175">Coiled coil</keyword>
<sequence>MLHRVRMSASRLTLRFVKSLATRTLLLFSISGGRSNVLVSFALSDSRAHWLARSSMVLFMGDKNGEKERRLPSQQKKKQQQQQQSSKPPRPPAFGFNDDDDDDVESDISRQASKNKSLKDIEEQQKKALEEDPTVFDYDGVYDDMKQKAIQPRVQDRQDRMPRYIQLLKEKTKEREKYREVVYERKIAKERSQDDHLYADKDKFVTSAYKKKLEEQKKWMEEERLRELREAQDDVTKKSDLSDFYFNIGKNVAFGAKDAEVRRSEKQVESKKPVKLAESRELEKLELKGSDDTSDEGQSPNASNAPLKVSVMEDKHQGESSILPKKSIESSDKKPITNTSDQEKTSAKQAISRTAKA</sequence>
<feature type="domain" description="Nuclear speckle splicing regulatory protein 1 N-terminal" evidence="4">
    <location>
        <begin position="122"/>
        <end position="238"/>
    </location>
</feature>
<dbReference type="InterPro" id="IPR018612">
    <property type="entry name" value="NSRP1_N"/>
</dbReference>
<evidence type="ECO:0000259" key="4">
    <source>
        <dbReference type="Pfam" id="PF09745"/>
    </source>
</evidence>
<dbReference type="Pfam" id="PF09745">
    <property type="entry name" value="NSRP1_N"/>
    <property type="match status" value="1"/>
</dbReference>
<evidence type="ECO:0000256" key="3">
    <source>
        <dbReference type="SAM" id="MobiDB-lite"/>
    </source>
</evidence>
<protein>
    <recommendedName>
        <fullName evidence="4">Nuclear speckle splicing regulatory protein 1 N-terminal domain-containing protein</fullName>
    </recommendedName>
</protein>
<comment type="similarity">
    <text evidence="1">Belongs to the NSRP1 family.</text>
</comment>
<dbReference type="Proteomes" id="UP001459277">
    <property type="component" value="Unassembled WGS sequence"/>
</dbReference>
<organism evidence="5 6">
    <name type="scientific">Lithocarpus litseifolius</name>
    <dbReference type="NCBI Taxonomy" id="425828"/>
    <lineage>
        <taxon>Eukaryota</taxon>
        <taxon>Viridiplantae</taxon>
        <taxon>Streptophyta</taxon>
        <taxon>Embryophyta</taxon>
        <taxon>Tracheophyta</taxon>
        <taxon>Spermatophyta</taxon>
        <taxon>Magnoliopsida</taxon>
        <taxon>eudicotyledons</taxon>
        <taxon>Gunneridae</taxon>
        <taxon>Pentapetalae</taxon>
        <taxon>rosids</taxon>
        <taxon>fabids</taxon>
        <taxon>Fagales</taxon>
        <taxon>Fagaceae</taxon>
        <taxon>Lithocarpus</taxon>
    </lineage>
</organism>
<evidence type="ECO:0000256" key="2">
    <source>
        <dbReference type="ARBA" id="ARBA00023054"/>
    </source>
</evidence>